<gene>
    <name evidence="6" type="ORF">F7O84_12215</name>
</gene>
<dbReference type="InterPro" id="IPR017853">
    <property type="entry name" value="GH"/>
</dbReference>
<dbReference type="OrthoDB" id="98455at2"/>
<keyword evidence="3" id="KW-0119">Carbohydrate metabolism</keyword>
<dbReference type="Pfam" id="PF14310">
    <property type="entry name" value="Fn3-like"/>
    <property type="match status" value="1"/>
</dbReference>
<dbReference type="InterPro" id="IPR026891">
    <property type="entry name" value="Fn3-like"/>
</dbReference>
<dbReference type="InterPro" id="IPR050288">
    <property type="entry name" value="Cellulose_deg_GH3"/>
</dbReference>
<dbReference type="InterPro" id="IPR013783">
    <property type="entry name" value="Ig-like_fold"/>
</dbReference>
<dbReference type="GO" id="GO:0005975">
    <property type="term" value="P:carbohydrate metabolic process"/>
    <property type="evidence" value="ECO:0007669"/>
    <property type="project" value="InterPro"/>
</dbReference>
<dbReference type="InterPro" id="IPR036881">
    <property type="entry name" value="Glyco_hydro_3_C_sf"/>
</dbReference>
<name>A0A7V7QKH7_9FIRM</name>
<keyword evidence="7" id="KW-1185">Reference proteome</keyword>
<proteinExistence type="inferred from homology"/>
<keyword evidence="4" id="KW-0326">Glycosidase</keyword>
<comment type="similarity">
    <text evidence="1 4">Belongs to the glycosyl hydrolase 3 family.</text>
</comment>
<dbReference type="RefSeq" id="WP_151145532.1">
    <property type="nucleotide sequence ID" value="NZ_WAGX01000005.1"/>
</dbReference>
<evidence type="ECO:0000313" key="6">
    <source>
        <dbReference type="EMBL" id="KAB1438309.1"/>
    </source>
</evidence>
<evidence type="ECO:0000259" key="5">
    <source>
        <dbReference type="SMART" id="SM01217"/>
    </source>
</evidence>
<sequence>MEKFTLDRKKYAALARQAVAEGCVLLRNEAQALPLKQGEKIAVYGRSAFRYYKSGLGSGGLVNTSYVVGILDALKGTNDIVINQELLEIYESWLKENPYDEGQGWGRVPWSQKEMPITDRMLEIANEVDASLIVIGRTAGEDQDNTAKEGSYLLTKDEKSLIERVCKVSKRTIVILNVGNIIDMKWVEEYHPQAVLYVWQGGQEGGNGTLDVLLGNVAPCGKLTDTIAREIEDYSSTSNFGDPEKNYYKEDIYVGYRYFETFAKEKVLYPFGYGMSYTYFSVNSEIKSNQEESCLIIANVKNIGNYAGKETVQVYVNAPQGKLGKPLRQLVGFAKTKLLMPGEEEILPITINKDDLASYDDSGMAGHKSCYVLEEGQYEFYVGTDVRSAVKIGAFDQEFKVVKQLESALAPIEAFERIKPVPMGDSYEVDMEEVPLQEKGSVDDCNTCTSSEIAYTGDKGIKLVDVLDQKASLDEFVAQLDENDLIHMFRGEGMCSPRVTPGTAAAFGGVTDRLQQYGIPAACCADGPSGIRMDCGTKAFSLPNGTALGCTFNPELVGQLFAMVGKELRLNQIDSLLGPGMNIHRNPLNGRNFEYISEDPYVTGKIATAQVKAMYDTGIGTTIKHFCGNNQEVGRSTSDSVISERALREIYLKGFEIAVKEGYARAVMTTYGSVNGYWTAGSYDLCTKILREEWGFDGIVMTDWWAQANYLGEKANKTVKAPMVKAQNDIYMCVAHPEDNPENDDVKQMLDVGYITKAQLQRNAKNILGYILKSQAILRFTGRISKEEQQAMELMTSQQERIVDPVFYYADPDTHEIVIPGSELNPKAGESDVFAISADIDGEYSISFTIKSELGSLAQLPISIFFDNVFQTTVSINGTEGKVIEETRDLCYVFGSNHYVKLYYGANGLEIEQVVLKRRGD</sequence>
<dbReference type="Gene3D" id="3.40.50.1700">
    <property type="entry name" value="Glycoside hydrolase family 3 C-terminal domain"/>
    <property type="match status" value="1"/>
</dbReference>
<evidence type="ECO:0000313" key="7">
    <source>
        <dbReference type="Proteomes" id="UP000461768"/>
    </source>
</evidence>
<reference evidence="6 7" key="2">
    <citation type="submission" date="2020-02" db="EMBL/GenBank/DDBJ databases">
        <title>Candidatus Galacturonibacter soehngenii shows hetero-acetogenic catabolism of galacturonic acid but lacks a canonical carbon monoxide dehydrogenase/acetyl-CoA synthase complex.</title>
        <authorList>
            <person name="Diender M."/>
            <person name="Stouten G.R."/>
            <person name="Petersen J.F."/>
            <person name="Nielsen P.H."/>
            <person name="Dueholm M.S."/>
            <person name="Pronk J.T."/>
            <person name="Van Loosdrecht M.C.M."/>
        </authorList>
    </citation>
    <scope>NUCLEOTIDE SEQUENCE [LARGE SCALE GENOMIC DNA]</scope>
    <source>
        <strain evidence="6">GalUA</strain>
    </source>
</reference>
<evidence type="ECO:0000256" key="1">
    <source>
        <dbReference type="ARBA" id="ARBA00005336"/>
    </source>
</evidence>
<dbReference type="PROSITE" id="PS00775">
    <property type="entry name" value="GLYCOSYL_HYDROL_F3"/>
    <property type="match status" value="1"/>
</dbReference>
<dbReference type="Proteomes" id="UP000461768">
    <property type="component" value="Unassembled WGS sequence"/>
</dbReference>
<dbReference type="SUPFAM" id="SSF52279">
    <property type="entry name" value="Beta-D-glucan exohydrolase, C-terminal domain"/>
    <property type="match status" value="1"/>
</dbReference>
<dbReference type="Pfam" id="PF01915">
    <property type="entry name" value="Glyco_hydro_3_C"/>
    <property type="match status" value="1"/>
</dbReference>
<evidence type="ECO:0000256" key="3">
    <source>
        <dbReference type="ARBA" id="ARBA00023277"/>
    </source>
</evidence>
<reference evidence="6 7" key="1">
    <citation type="submission" date="2019-09" db="EMBL/GenBank/DDBJ databases">
        <authorList>
            <person name="Valk L.C."/>
        </authorList>
    </citation>
    <scope>NUCLEOTIDE SEQUENCE [LARGE SCALE GENOMIC DNA]</scope>
    <source>
        <strain evidence="6">GalUA</strain>
    </source>
</reference>
<dbReference type="AlphaFoldDB" id="A0A7V7QKH7"/>
<organism evidence="6 7">
    <name type="scientific">Candidatus Galacturonatibacter soehngenii</name>
    <dbReference type="NCBI Taxonomy" id="2307010"/>
    <lineage>
        <taxon>Bacteria</taxon>
        <taxon>Bacillati</taxon>
        <taxon>Bacillota</taxon>
        <taxon>Clostridia</taxon>
        <taxon>Lachnospirales</taxon>
        <taxon>Lachnospiraceae</taxon>
        <taxon>Candidatus Galacturonatibacter</taxon>
    </lineage>
</organism>
<dbReference type="Gene3D" id="2.60.40.10">
    <property type="entry name" value="Immunoglobulins"/>
    <property type="match status" value="1"/>
</dbReference>
<feature type="domain" description="Fibronectin type III-like" evidence="5">
    <location>
        <begin position="310"/>
        <end position="386"/>
    </location>
</feature>
<dbReference type="Pfam" id="PF00933">
    <property type="entry name" value="Glyco_hydro_3"/>
    <property type="match status" value="1"/>
</dbReference>
<dbReference type="SMART" id="SM01217">
    <property type="entry name" value="Fn3_like"/>
    <property type="match status" value="1"/>
</dbReference>
<dbReference type="EMBL" id="WAGX01000005">
    <property type="protein sequence ID" value="KAB1438309.1"/>
    <property type="molecule type" value="Genomic_DNA"/>
</dbReference>
<dbReference type="InterPro" id="IPR036962">
    <property type="entry name" value="Glyco_hydro_3_N_sf"/>
</dbReference>
<accession>A0A7V7QKH7</accession>
<dbReference type="InterPro" id="IPR001764">
    <property type="entry name" value="Glyco_hydro_3_N"/>
</dbReference>
<dbReference type="InterPro" id="IPR002772">
    <property type="entry name" value="Glyco_hydro_3_C"/>
</dbReference>
<keyword evidence="2 4" id="KW-0378">Hydrolase</keyword>
<dbReference type="PANTHER" id="PTHR42715">
    <property type="entry name" value="BETA-GLUCOSIDASE"/>
    <property type="match status" value="1"/>
</dbReference>
<dbReference type="PANTHER" id="PTHR42715:SF10">
    <property type="entry name" value="BETA-GLUCOSIDASE"/>
    <property type="match status" value="1"/>
</dbReference>
<evidence type="ECO:0000256" key="2">
    <source>
        <dbReference type="ARBA" id="ARBA00022801"/>
    </source>
</evidence>
<evidence type="ECO:0000256" key="4">
    <source>
        <dbReference type="RuleBase" id="RU361161"/>
    </source>
</evidence>
<dbReference type="InterPro" id="IPR019800">
    <property type="entry name" value="Glyco_hydro_3_AS"/>
</dbReference>
<dbReference type="Gene3D" id="3.20.20.300">
    <property type="entry name" value="Glycoside hydrolase, family 3, N-terminal domain"/>
    <property type="match status" value="1"/>
</dbReference>
<dbReference type="SUPFAM" id="SSF51445">
    <property type="entry name" value="(Trans)glycosidases"/>
    <property type="match status" value="1"/>
</dbReference>
<dbReference type="GO" id="GO:0004553">
    <property type="term" value="F:hydrolase activity, hydrolyzing O-glycosyl compounds"/>
    <property type="evidence" value="ECO:0007669"/>
    <property type="project" value="InterPro"/>
</dbReference>
<dbReference type="PRINTS" id="PR00133">
    <property type="entry name" value="GLHYDRLASE3"/>
</dbReference>
<comment type="caution">
    <text evidence="6">The sequence shown here is derived from an EMBL/GenBank/DDBJ whole genome shotgun (WGS) entry which is preliminary data.</text>
</comment>
<protein>
    <submittedName>
        <fullName evidence="6">Beta-glucosidase</fullName>
    </submittedName>
</protein>